<evidence type="ECO:0000256" key="6">
    <source>
        <dbReference type="ARBA" id="ARBA00023209"/>
    </source>
</evidence>
<feature type="compositionally biased region" description="Low complexity" evidence="9">
    <location>
        <begin position="22"/>
        <end position="42"/>
    </location>
</feature>
<reference evidence="12" key="1">
    <citation type="submission" date="2017-01" db="EMBL/GenBank/DDBJ databases">
        <authorList>
            <person name="Wang Y."/>
            <person name="White M."/>
            <person name="Kvist S."/>
            <person name="Moncalvo J.-M."/>
        </authorList>
    </citation>
    <scope>NUCLEOTIDE SEQUENCE [LARGE SCALE GENOMIC DNA]</scope>
    <source>
        <strain evidence="12">ID-206-W2</strain>
    </source>
</reference>
<accession>A0A1R1WYZ0</accession>
<dbReference type="PANTHER" id="PTHR10739:SF13">
    <property type="entry name" value="CHOLINE-PHOSPHATE CYTIDYLYLTRANSFERASE"/>
    <property type="match status" value="1"/>
</dbReference>
<dbReference type="Pfam" id="PF01467">
    <property type="entry name" value="CTP_transf_like"/>
    <property type="match status" value="1"/>
</dbReference>
<organism evidence="11 12">
    <name type="scientific">Smittium culicis</name>
    <dbReference type="NCBI Taxonomy" id="133412"/>
    <lineage>
        <taxon>Eukaryota</taxon>
        <taxon>Fungi</taxon>
        <taxon>Fungi incertae sedis</taxon>
        <taxon>Zoopagomycota</taxon>
        <taxon>Kickxellomycotina</taxon>
        <taxon>Harpellomycetes</taxon>
        <taxon>Harpellales</taxon>
        <taxon>Legeriomycetaceae</taxon>
        <taxon>Smittium</taxon>
    </lineage>
</organism>
<keyword evidence="6" id="KW-0594">Phospholipid biosynthesis</keyword>
<evidence type="ECO:0000256" key="8">
    <source>
        <dbReference type="ARBA" id="ARBA00026101"/>
    </source>
</evidence>
<evidence type="ECO:0000256" key="4">
    <source>
        <dbReference type="ARBA" id="ARBA00022695"/>
    </source>
</evidence>
<dbReference type="InterPro" id="IPR041723">
    <property type="entry name" value="CCT"/>
</dbReference>
<keyword evidence="5" id="KW-0443">Lipid metabolism</keyword>
<sequence length="298" mass="34366">MSAKDSSKANGVSESIPNEELSTISSSSSSSSNSPSQDYQQSISLEPIETQQTYDIPYSEGYSINPPPRDRPVRMYCDGIYDLFHYGHARAIEQAKKSLPNVYLIVGVCNDYDTNTKKGKTVMFERERYESLRHCRWVDEVVEDAPWIIDYVCHDDLPYASVDTDDVYEFVKRQGKFWPTSRTENVSTSDLITRIVRDYDKYLRRNLERGLTAKELNISFIKEQELSLQKHVEGIRNHIKKSVNNTRTDLLTEISDLKAELKAVASFWEDRGTEFARNFGSMFDNHVMVFRIKHNSAN</sequence>
<dbReference type="Gene3D" id="3.40.50.620">
    <property type="entry name" value="HUPs"/>
    <property type="match status" value="1"/>
</dbReference>
<name>A0A1R1WYZ0_9FUNG</name>
<dbReference type="PANTHER" id="PTHR10739">
    <property type="entry name" value="CYTIDYLYLTRANSFERASE"/>
    <property type="match status" value="1"/>
</dbReference>
<dbReference type="GO" id="GO:0005635">
    <property type="term" value="C:nuclear envelope"/>
    <property type="evidence" value="ECO:0007669"/>
    <property type="project" value="TreeGrafter"/>
</dbReference>
<evidence type="ECO:0000259" key="10">
    <source>
        <dbReference type="Pfam" id="PF01467"/>
    </source>
</evidence>
<feature type="region of interest" description="Disordered" evidence="9">
    <location>
        <begin position="1"/>
        <end position="42"/>
    </location>
</feature>
<evidence type="ECO:0000256" key="2">
    <source>
        <dbReference type="ARBA" id="ARBA00022516"/>
    </source>
</evidence>
<dbReference type="InterPro" id="IPR014729">
    <property type="entry name" value="Rossmann-like_a/b/a_fold"/>
</dbReference>
<comment type="caution">
    <text evidence="11">The sequence shown here is derived from an EMBL/GenBank/DDBJ whole genome shotgun (WGS) entry which is preliminary data.</text>
</comment>
<evidence type="ECO:0000256" key="1">
    <source>
        <dbReference type="ARBA" id="ARBA00010101"/>
    </source>
</evidence>
<dbReference type="SUPFAM" id="SSF52374">
    <property type="entry name" value="Nucleotidylyl transferase"/>
    <property type="match status" value="1"/>
</dbReference>
<dbReference type="CDD" id="cd02174">
    <property type="entry name" value="CCT"/>
    <property type="match status" value="1"/>
</dbReference>
<evidence type="ECO:0000313" key="12">
    <source>
        <dbReference type="Proteomes" id="UP000187429"/>
    </source>
</evidence>
<keyword evidence="3 11" id="KW-0808">Transferase</keyword>
<evidence type="ECO:0000256" key="3">
    <source>
        <dbReference type="ARBA" id="ARBA00022679"/>
    </source>
</evidence>
<evidence type="ECO:0000256" key="7">
    <source>
        <dbReference type="ARBA" id="ARBA00023264"/>
    </source>
</evidence>
<dbReference type="GO" id="GO:0031210">
    <property type="term" value="F:phosphatidylcholine binding"/>
    <property type="evidence" value="ECO:0007669"/>
    <property type="project" value="TreeGrafter"/>
</dbReference>
<dbReference type="Proteomes" id="UP000187429">
    <property type="component" value="Unassembled WGS sequence"/>
</dbReference>
<protein>
    <recommendedName>
        <fullName evidence="8">choline-phosphate cytidylyltransferase</fullName>
        <ecNumber evidence="8">2.7.7.15</ecNumber>
    </recommendedName>
</protein>
<keyword evidence="7" id="KW-1208">Phospholipid metabolism</keyword>
<keyword evidence="4 11" id="KW-0548">Nucleotidyltransferase</keyword>
<dbReference type="AlphaFoldDB" id="A0A1R1WYZ0"/>
<dbReference type="EMBL" id="LSSM01007617">
    <property type="protein sequence ID" value="OMJ07603.1"/>
    <property type="molecule type" value="Genomic_DNA"/>
</dbReference>
<gene>
    <name evidence="11" type="ORF">AYI69_g11399</name>
</gene>
<dbReference type="OrthoDB" id="17102at2759"/>
<dbReference type="EC" id="2.7.7.15" evidence="8"/>
<comment type="similarity">
    <text evidence="1">Belongs to the cytidylyltransferase family.</text>
</comment>
<evidence type="ECO:0000256" key="9">
    <source>
        <dbReference type="SAM" id="MobiDB-lite"/>
    </source>
</evidence>
<evidence type="ECO:0000256" key="5">
    <source>
        <dbReference type="ARBA" id="ARBA00023098"/>
    </source>
</evidence>
<dbReference type="InterPro" id="IPR004821">
    <property type="entry name" value="Cyt_trans-like"/>
</dbReference>
<dbReference type="NCBIfam" id="TIGR00125">
    <property type="entry name" value="cyt_tran_rel"/>
    <property type="match status" value="1"/>
</dbReference>
<evidence type="ECO:0000313" key="11">
    <source>
        <dbReference type="EMBL" id="OMJ07603.1"/>
    </source>
</evidence>
<proteinExistence type="inferred from homology"/>
<dbReference type="InterPro" id="IPR045049">
    <property type="entry name" value="Pcy1-like"/>
</dbReference>
<dbReference type="GO" id="GO:0004105">
    <property type="term" value="F:choline-phosphate cytidylyltransferase activity"/>
    <property type="evidence" value="ECO:0007669"/>
    <property type="project" value="UniProtKB-EC"/>
</dbReference>
<feature type="domain" description="Cytidyltransferase-like" evidence="10">
    <location>
        <begin position="76"/>
        <end position="194"/>
    </location>
</feature>
<keyword evidence="2" id="KW-0444">Lipid biosynthesis</keyword>
<keyword evidence="12" id="KW-1185">Reference proteome</keyword>